<feature type="transmembrane region" description="Helical" evidence="1">
    <location>
        <begin position="45"/>
        <end position="69"/>
    </location>
</feature>
<dbReference type="SUPFAM" id="SSF52266">
    <property type="entry name" value="SGNH hydrolase"/>
    <property type="match status" value="1"/>
</dbReference>
<feature type="transmembrane region" description="Helical" evidence="1">
    <location>
        <begin position="90"/>
        <end position="108"/>
    </location>
</feature>
<reference evidence="5" key="1">
    <citation type="journal article" date="2019" name="Int. J. Syst. Evol. Microbiol.">
        <title>The Global Catalogue of Microorganisms (GCM) 10K type strain sequencing project: providing services to taxonomists for standard genome sequencing and annotation.</title>
        <authorList>
            <consortium name="The Broad Institute Genomics Platform"/>
            <consortium name="The Broad Institute Genome Sequencing Center for Infectious Disease"/>
            <person name="Wu L."/>
            <person name="Ma J."/>
        </authorList>
    </citation>
    <scope>NUCLEOTIDE SEQUENCE [LARGE SCALE GENOMIC DNA]</scope>
    <source>
        <strain evidence="5">JCM 18014</strain>
    </source>
</reference>
<protein>
    <submittedName>
        <fullName evidence="4">Acyltransferase family protein</fullName>
    </submittedName>
</protein>
<dbReference type="PANTHER" id="PTHR23028">
    <property type="entry name" value="ACETYLTRANSFERASE"/>
    <property type="match status" value="1"/>
</dbReference>
<feature type="domain" description="Acyltransferase 3" evidence="2">
    <location>
        <begin position="25"/>
        <end position="338"/>
    </location>
</feature>
<keyword evidence="4" id="KW-0808">Transferase</keyword>
<dbReference type="Pfam" id="PF01757">
    <property type="entry name" value="Acyl_transf_3"/>
    <property type="match status" value="1"/>
</dbReference>
<dbReference type="InterPro" id="IPR050879">
    <property type="entry name" value="Acyltransferase_3"/>
</dbReference>
<evidence type="ECO:0000256" key="1">
    <source>
        <dbReference type="SAM" id="Phobius"/>
    </source>
</evidence>
<keyword evidence="5" id="KW-1185">Reference proteome</keyword>
<evidence type="ECO:0000259" key="3">
    <source>
        <dbReference type="Pfam" id="PF19040"/>
    </source>
</evidence>
<dbReference type="EMBL" id="BAABHV010000010">
    <property type="protein sequence ID" value="GAA5056091.1"/>
    <property type="molecule type" value="Genomic_DNA"/>
</dbReference>
<organism evidence="4 5">
    <name type="scientific">Erythrobacter westpacificensis</name>
    <dbReference type="NCBI Taxonomy" id="1055231"/>
    <lineage>
        <taxon>Bacteria</taxon>
        <taxon>Pseudomonadati</taxon>
        <taxon>Pseudomonadota</taxon>
        <taxon>Alphaproteobacteria</taxon>
        <taxon>Sphingomonadales</taxon>
        <taxon>Erythrobacteraceae</taxon>
        <taxon>Erythrobacter/Porphyrobacter group</taxon>
        <taxon>Erythrobacter</taxon>
    </lineage>
</organism>
<keyword evidence="4" id="KW-0012">Acyltransferase</keyword>
<feature type="transmembrane region" description="Helical" evidence="1">
    <location>
        <begin position="324"/>
        <end position="342"/>
    </location>
</feature>
<feature type="transmembrane region" description="Helical" evidence="1">
    <location>
        <begin position="354"/>
        <end position="377"/>
    </location>
</feature>
<proteinExistence type="predicted"/>
<accession>A0ABP9KGY2</accession>
<feature type="domain" description="SGNH" evidence="3">
    <location>
        <begin position="402"/>
        <end position="591"/>
    </location>
</feature>
<comment type="caution">
    <text evidence="4">The sequence shown here is derived from an EMBL/GenBank/DDBJ whole genome shotgun (WGS) entry which is preliminary data.</text>
</comment>
<dbReference type="GO" id="GO:0016746">
    <property type="term" value="F:acyltransferase activity"/>
    <property type="evidence" value="ECO:0007669"/>
    <property type="project" value="UniProtKB-KW"/>
</dbReference>
<dbReference type="PANTHER" id="PTHR23028:SF53">
    <property type="entry name" value="ACYL_TRANSF_3 DOMAIN-CONTAINING PROTEIN"/>
    <property type="match status" value="1"/>
</dbReference>
<feature type="transmembrane region" description="Helical" evidence="1">
    <location>
        <begin position="285"/>
        <end position="304"/>
    </location>
</feature>
<dbReference type="InterPro" id="IPR002656">
    <property type="entry name" value="Acyl_transf_3_dom"/>
</dbReference>
<gene>
    <name evidence="4" type="ORF">GCM10023208_20570</name>
</gene>
<dbReference type="Proteomes" id="UP001500518">
    <property type="component" value="Unassembled WGS sequence"/>
</dbReference>
<dbReference type="InterPro" id="IPR043968">
    <property type="entry name" value="SGNH"/>
</dbReference>
<keyword evidence="1" id="KW-0472">Membrane</keyword>
<evidence type="ECO:0000313" key="5">
    <source>
        <dbReference type="Proteomes" id="UP001500518"/>
    </source>
</evidence>
<dbReference type="RefSeq" id="WP_346032991.1">
    <property type="nucleotide sequence ID" value="NZ_BAABHV010000010.1"/>
</dbReference>
<keyword evidence="1" id="KW-1133">Transmembrane helix</keyword>
<keyword evidence="1" id="KW-0812">Transmembrane</keyword>
<evidence type="ECO:0000313" key="4">
    <source>
        <dbReference type="EMBL" id="GAA5056091.1"/>
    </source>
</evidence>
<dbReference type="Pfam" id="PF19040">
    <property type="entry name" value="SGNH"/>
    <property type="match status" value="1"/>
</dbReference>
<evidence type="ECO:0000259" key="2">
    <source>
        <dbReference type="Pfam" id="PF01757"/>
    </source>
</evidence>
<feature type="transmembrane region" description="Helical" evidence="1">
    <location>
        <begin position="177"/>
        <end position="198"/>
    </location>
</feature>
<sequence>MWGQTVQLRRPVSGFASTHPYYAHLDGIRALAVLSVLLFHLDHSILPGGFIGVDVFFVLSGYLITGVILREIEQGRFSVARFYQRRIARIFPAFAVVIAATYVASLYLYSAQDIASVGTSGAAAALSLINMKLIFQGDYFTISQDAQPLLHYWSLSVEEQFYFLYPLALLWLTKRRILPPLLGAAAVSFACAIVLTYLAKDIAFYTLPTRAWELLGGGALAVWHARREATRRPGLAELGLVGLLLSFLFLGPEHFPGPTAAFPVLATLAILEGSRAEGSRVQRYLAWRPAVAIGLLSYSLYLWHWPIFSFIDYRLFAASAEVRLALKVVLTVVLSVASYFLIERPARRYFNRQGMVRAALLFFVTGVLALSAVGYYLRESHYLGADRGDIAAGGIEAVSGHDRDVLLLGDSQAYMYALQLAELAREEEFNLRVAGMPAGNLLPGEEETVWSDVASMVAREQPDVIVFAYAWGIKIGEHPERLAQAMRHLTSHTGNIVLVQQMPLLSDAVTRQSIREGLRPPFVEPEDRGSKRRSGAAVVDTYASQATIVDVFPIFDGPDGTRVIGEDGRFLYQDAGHLSDSGAALTMPLFEEAIR</sequence>
<name>A0ABP9KGY2_9SPHN</name>